<dbReference type="Proteomes" id="UP000283433">
    <property type="component" value="Unassembled WGS sequence"/>
</dbReference>
<evidence type="ECO:0000313" key="3">
    <source>
        <dbReference type="Proteomes" id="UP000283433"/>
    </source>
</evidence>
<evidence type="ECO:0000313" key="2">
    <source>
        <dbReference type="EMBL" id="RKD18645.1"/>
    </source>
</evidence>
<dbReference type="OrthoDB" id="1452958at2"/>
<dbReference type="Gene3D" id="2.180.10.10">
    <property type="entry name" value="RHS repeat-associated core"/>
    <property type="match status" value="1"/>
</dbReference>
<dbReference type="EMBL" id="MBTA01000004">
    <property type="protein sequence ID" value="RKD18645.1"/>
    <property type="molecule type" value="Genomic_DNA"/>
</dbReference>
<keyword evidence="3" id="KW-1185">Reference proteome</keyword>
<comment type="caution">
    <text evidence="2">The sequence shown here is derived from an EMBL/GenBank/DDBJ whole genome shotgun (WGS) entry which is preliminary data.</text>
</comment>
<feature type="region of interest" description="Disordered" evidence="1">
    <location>
        <begin position="470"/>
        <end position="490"/>
    </location>
</feature>
<protein>
    <submittedName>
        <fullName evidence="2">Uncharacterized protein</fullName>
    </submittedName>
</protein>
<feature type="compositionally biased region" description="Low complexity" evidence="1">
    <location>
        <begin position="472"/>
        <end position="490"/>
    </location>
</feature>
<organism evidence="2 3">
    <name type="scientific">Pelobium manganitolerans</name>
    <dbReference type="NCBI Taxonomy" id="1842495"/>
    <lineage>
        <taxon>Bacteria</taxon>
        <taxon>Pseudomonadati</taxon>
        <taxon>Bacteroidota</taxon>
        <taxon>Sphingobacteriia</taxon>
        <taxon>Sphingobacteriales</taxon>
        <taxon>Sphingobacteriaceae</taxon>
        <taxon>Pelobium</taxon>
    </lineage>
</organism>
<accession>A0A419S9Z3</accession>
<sequence length="607" mass="69949">MKHEVSTHSIGNTKVRKATITLLFVVFTVMNGFAQQFIDIVNAPLNPIGYIENKNQLNVKGDIAFYNNGNEGFIYFDKNGQRVFNLLYTLYTNKEKARVNRGTYLELDNQKKVVYKENFYFDSKTFYTYNPNGTISKIEVQGKYPSVTTYEYDNKKRKVKEIDQKEAKTTVTTYTYQTTGNRIVISASETVKENNQSKSRTFEYAYENGLLMKFTENGVEDNHTYTYDTKGNWVTNSFRFGNVNREFYYHSELGQWDKWRWIYKKTNTTYSPYLMISNRQIRMLTIGFNDLNNFTDILIYEPLTATTLVAENAVTTTGLSQGVGGRKIRTLKAKNLMYTSVKGNIKFFVEGDNKSGNLKQVFIGKTYVIYDASSSQTYWCRDFEKGKKFNVFEDLGKDALLWFKNEKNDVYFWQKGNYVSTSGYTLGETLNDGSKLLYKNQKPALVLENFTTSAQNTFYKAVPYSGQAIPKNTTSNTSQTTTTTTGSNTNTADLYSGLSAEAKAFMETYKTNPNGLKNYVQNLHKSWEEKGSSTSDINAKYIDMYQELYAKDKASAFELLMELPFKWKEPHLKTITTFLTGEQKAYNRQKAQEVLKKYSNSYDLKTN</sequence>
<dbReference type="AlphaFoldDB" id="A0A419S9Z3"/>
<gene>
    <name evidence="2" type="ORF">BCY91_15020</name>
</gene>
<evidence type="ECO:0000256" key="1">
    <source>
        <dbReference type="SAM" id="MobiDB-lite"/>
    </source>
</evidence>
<dbReference type="RefSeq" id="WP_120180823.1">
    <property type="nucleotide sequence ID" value="NZ_MBTA01000004.1"/>
</dbReference>
<reference evidence="2 3" key="1">
    <citation type="submission" date="2016-07" db="EMBL/GenBank/DDBJ databases">
        <title>Genome of Pelobium manganitolerans.</title>
        <authorList>
            <person name="Wu S."/>
            <person name="Wang G."/>
        </authorList>
    </citation>
    <scope>NUCLEOTIDE SEQUENCE [LARGE SCALE GENOMIC DNA]</scope>
    <source>
        <strain evidence="2 3">YS-25</strain>
    </source>
</reference>
<proteinExistence type="predicted"/>
<name>A0A419S9Z3_9SPHI</name>